<keyword evidence="5" id="KW-0808">Transferase</keyword>
<dbReference type="NCBIfam" id="TIGR00212">
    <property type="entry name" value="hemC"/>
    <property type="match status" value="1"/>
</dbReference>
<name>A0A261Y2L6_9FUNG</name>
<dbReference type="CDD" id="cd13645">
    <property type="entry name" value="PBP2_HuPBGD_like"/>
    <property type="match status" value="1"/>
</dbReference>
<dbReference type="InterPro" id="IPR022419">
    <property type="entry name" value="Porphobilin_deaminase_cofac_BS"/>
</dbReference>
<dbReference type="SUPFAM" id="SSF53850">
    <property type="entry name" value="Periplasmic binding protein-like II"/>
    <property type="match status" value="1"/>
</dbReference>
<protein>
    <recommendedName>
        <fullName evidence="4">hydroxymethylbilane synthase</fullName>
        <ecNumber evidence="4">2.5.1.61</ecNumber>
    </recommendedName>
    <alternativeName>
        <fullName evidence="9">Hydroxymethylbilane synthase</fullName>
    </alternativeName>
    <alternativeName>
        <fullName evidence="8">Pre-uroporphyrinogen synthase</fullName>
    </alternativeName>
</protein>
<dbReference type="Proteomes" id="UP000242875">
    <property type="component" value="Unassembled WGS sequence"/>
</dbReference>
<dbReference type="InterPro" id="IPR000860">
    <property type="entry name" value="HemC"/>
</dbReference>
<evidence type="ECO:0000256" key="2">
    <source>
        <dbReference type="ARBA" id="ARBA00004735"/>
    </source>
</evidence>
<evidence type="ECO:0000259" key="10">
    <source>
        <dbReference type="Pfam" id="PF01379"/>
    </source>
</evidence>
<dbReference type="InterPro" id="IPR022418">
    <property type="entry name" value="Porphobilinogen_deaminase_C"/>
</dbReference>
<comment type="pathway">
    <text evidence="2">Porphyrin-containing compound metabolism; protoporphyrin-IX biosynthesis; coproporphyrinogen-III from 5-aminolevulinate: step 2/4.</text>
</comment>
<dbReference type="PIRSF" id="PIRSF001438">
    <property type="entry name" value="4pyrrol_synth_OHMeBilane_synth"/>
    <property type="match status" value="1"/>
</dbReference>
<comment type="caution">
    <text evidence="12">The sequence shown here is derived from an EMBL/GenBank/DDBJ whole genome shotgun (WGS) entry which is preliminary data.</text>
</comment>
<accession>A0A261Y2L6</accession>
<keyword evidence="6" id="KW-0350">Heme biosynthesis</keyword>
<comment type="similarity">
    <text evidence="3">Belongs to the HMBS family.</text>
</comment>
<dbReference type="PRINTS" id="PR00151">
    <property type="entry name" value="PORPHBDMNASE"/>
</dbReference>
<comment type="cofactor">
    <cofactor evidence="1">
        <name>dipyrromethane</name>
        <dbReference type="ChEBI" id="CHEBI:60342"/>
    </cofactor>
</comment>
<evidence type="ECO:0000256" key="5">
    <source>
        <dbReference type="ARBA" id="ARBA00022679"/>
    </source>
</evidence>
<dbReference type="EC" id="2.5.1.61" evidence="4"/>
<evidence type="ECO:0000313" key="12">
    <source>
        <dbReference type="EMBL" id="OZJ04867.1"/>
    </source>
</evidence>
<dbReference type="PROSITE" id="PS00533">
    <property type="entry name" value="PORPHOBILINOGEN_DEAM"/>
    <property type="match status" value="1"/>
</dbReference>
<evidence type="ECO:0000259" key="11">
    <source>
        <dbReference type="Pfam" id="PF03900"/>
    </source>
</evidence>
<feature type="domain" description="Porphobilinogen deaminase N-terminal" evidence="10">
    <location>
        <begin position="34"/>
        <end position="246"/>
    </location>
</feature>
<evidence type="ECO:0000313" key="13">
    <source>
        <dbReference type="Proteomes" id="UP000242875"/>
    </source>
</evidence>
<dbReference type="InterPro" id="IPR022417">
    <property type="entry name" value="Porphobilin_deaminase_N"/>
</dbReference>
<dbReference type="Gene3D" id="3.30.160.40">
    <property type="entry name" value="Porphobilinogen deaminase, C-terminal domain"/>
    <property type="match status" value="1"/>
</dbReference>
<evidence type="ECO:0000256" key="7">
    <source>
        <dbReference type="ARBA" id="ARBA00023244"/>
    </source>
</evidence>
<keyword evidence="13" id="KW-1185">Reference proteome</keyword>
<reference evidence="12 13" key="1">
    <citation type="journal article" date="2017" name="Mycologia">
        <title>Bifiguratus adelaidae, gen. et sp. nov., a new member of Mucoromycotina in endophytic and soil-dwelling habitats.</title>
        <authorList>
            <person name="Torres-Cruz T.J."/>
            <person name="Billingsley Tobias T.L."/>
            <person name="Almatruk M."/>
            <person name="Hesse C."/>
            <person name="Kuske C.R."/>
            <person name="Desiro A."/>
            <person name="Benucci G.M."/>
            <person name="Bonito G."/>
            <person name="Stajich J.E."/>
            <person name="Dunlap C."/>
            <person name="Arnold A.E."/>
            <person name="Porras-Alfaro A."/>
        </authorList>
    </citation>
    <scope>NUCLEOTIDE SEQUENCE [LARGE SCALE GENOMIC DNA]</scope>
    <source>
        <strain evidence="12 13">AZ0501</strain>
    </source>
</reference>
<dbReference type="GO" id="GO:0004418">
    <property type="term" value="F:hydroxymethylbilane synthase activity"/>
    <property type="evidence" value="ECO:0007669"/>
    <property type="project" value="UniProtKB-EC"/>
</dbReference>
<feature type="domain" description="Porphobilinogen deaminase C-terminal" evidence="11">
    <location>
        <begin position="260"/>
        <end position="349"/>
    </location>
</feature>
<dbReference type="AlphaFoldDB" id="A0A261Y2L6"/>
<dbReference type="GO" id="GO:0006782">
    <property type="term" value="P:protoporphyrinogen IX biosynthetic process"/>
    <property type="evidence" value="ECO:0007669"/>
    <property type="project" value="UniProtKB-UniPathway"/>
</dbReference>
<evidence type="ECO:0000256" key="8">
    <source>
        <dbReference type="ARBA" id="ARBA00030685"/>
    </source>
</evidence>
<dbReference type="FunFam" id="3.40.190.10:FF:000260">
    <property type="entry name" value="Porphobilinogen deaminase"/>
    <property type="match status" value="1"/>
</dbReference>
<dbReference type="PANTHER" id="PTHR11557:SF0">
    <property type="entry name" value="PORPHOBILINOGEN DEAMINASE"/>
    <property type="match status" value="1"/>
</dbReference>
<dbReference type="Pfam" id="PF03900">
    <property type="entry name" value="Porphobil_deamC"/>
    <property type="match status" value="1"/>
</dbReference>
<dbReference type="EMBL" id="MVBO01000028">
    <property type="protein sequence ID" value="OZJ04867.1"/>
    <property type="molecule type" value="Genomic_DNA"/>
</dbReference>
<dbReference type="HAMAP" id="MF_00260">
    <property type="entry name" value="Porphobil_deam"/>
    <property type="match status" value="1"/>
</dbReference>
<dbReference type="FunFam" id="3.40.190.10:FF:000005">
    <property type="entry name" value="Porphobilinogen deaminase"/>
    <property type="match status" value="1"/>
</dbReference>
<keyword evidence="7" id="KW-0627">Porphyrin biosynthesis</keyword>
<dbReference type="SUPFAM" id="SSF54782">
    <property type="entry name" value="Porphobilinogen deaminase (hydroxymethylbilane synthase), C-terminal domain"/>
    <property type="match status" value="1"/>
</dbReference>
<dbReference type="OrthoDB" id="564646at2759"/>
<gene>
    <name evidence="12" type="ORF">BZG36_02603</name>
</gene>
<dbReference type="Pfam" id="PF01379">
    <property type="entry name" value="Porphobil_deam"/>
    <property type="match status" value="1"/>
</dbReference>
<evidence type="ECO:0000256" key="9">
    <source>
        <dbReference type="ARBA" id="ARBA00033064"/>
    </source>
</evidence>
<evidence type="ECO:0000256" key="1">
    <source>
        <dbReference type="ARBA" id="ARBA00001916"/>
    </source>
</evidence>
<dbReference type="PANTHER" id="PTHR11557">
    <property type="entry name" value="PORPHOBILINOGEN DEAMINASE"/>
    <property type="match status" value="1"/>
</dbReference>
<sequence length="368" mass="40064">MEITRVDELEMASDGDGHVHANGHGIKEQAQHWVVGTRKSELAMIQTRQVREALLKTGPPNLAIDILPMSTVGDKNLDVALFKIGEKSLFTKELEVALYKGLCQFVVHSLKDLPTTLPEGMAIGAILKREDARDAVVLKSTFAGHTLKDLPSGSIIGTSSVRRTAQLRRKFPHLVFQDVRGNLNTRLRKLDDPQGSYAALILAVAGLVRMGWSDRISETLEPDVCLHAVSQGALGVECKEDDEKTLQLLSVLNHYPTVWACTAERALMRTLEGGCSVPIGVYTWYGEPSPSKSSTSNGHTSTTTLYLKAVVCSVDGARAVEGQSSMVLPQGNEAEQAKLLGEQVAHQMIQAGAKSILDELTKDRHHDD</sequence>
<evidence type="ECO:0000256" key="6">
    <source>
        <dbReference type="ARBA" id="ARBA00023133"/>
    </source>
</evidence>
<evidence type="ECO:0000256" key="3">
    <source>
        <dbReference type="ARBA" id="ARBA00005638"/>
    </source>
</evidence>
<dbReference type="UniPathway" id="UPA00251">
    <property type="reaction ID" value="UER00319"/>
</dbReference>
<dbReference type="Gene3D" id="3.40.190.10">
    <property type="entry name" value="Periplasmic binding protein-like II"/>
    <property type="match status" value="2"/>
</dbReference>
<organism evidence="12 13">
    <name type="scientific">Bifiguratus adelaidae</name>
    <dbReference type="NCBI Taxonomy" id="1938954"/>
    <lineage>
        <taxon>Eukaryota</taxon>
        <taxon>Fungi</taxon>
        <taxon>Fungi incertae sedis</taxon>
        <taxon>Mucoromycota</taxon>
        <taxon>Mucoromycotina</taxon>
        <taxon>Endogonomycetes</taxon>
        <taxon>Endogonales</taxon>
        <taxon>Endogonales incertae sedis</taxon>
        <taxon>Bifiguratus</taxon>
    </lineage>
</organism>
<dbReference type="InterPro" id="IPR036803">
    <property type="entry name" value="Porphobilinogen_deaminase_C_sf"/>
</dbReference>
<proteinExistence type="inferred from homology"/>
<dbReference type="GO" id="GO:0005737">
    <property type="term" value="C:cytoplasm"/>
    <property type="evidence" value="ECO:0007669"/>
    <property type="project" value="TreeGrafter"/>
</dbReference>
<evidence type="ECO:0000256" key="4">
    <source>
        <dbReference type="ARBA" id="ARBA00012655"/>
    </source>
</evidence>